<feature type="transmembrane region" description="Helical" evidence="1">
    <location>
        <begin position="40"/>
        <end position="58"/>
    </location>
</feature>
<evidence type="ECO:0000256" key="1">
    <source>
        <dbReference type="SAM" id="Phobius"/>
    </source>
</evidence>
<sequence>MTIKVNASPLPEQIWVALRQAVPPVVAFAVGRGYLAGDTATMLGAVAAVLGPIVYGQVRTWKRSSDIMVLANAVPDSVATVK</sequence>
<dbReference type="EMBL" id="LR796135">
    <property type="protein sequence ID" value="CAB4120775.1"/>
    <property type="molecule type" value="Genomic_DNA"/>
</dbReference>
<accession>A0A6J5KGZ1</accession>
<evidence type="ECO:0008006" key="3">
    <source>
        <dbReference type="Google" id="ProtNLM"/>
    </source>
</evidence>
<dbReference type="Pfam" id="PF23987">
    <property type="entry name" value="Phage_holin_10"/>
    <property type="match status" value="1"/>
</dbReference>
<keyword evidence="1" id="KW-1133">Transmembrane helix</keyword>
<keyword evidence="1" id="KW-0472">Membrane</keyword>
<organism evidence="2">
    <name type="scientific">uncultured Caudovirales phage</name>
    <dbReference type="NCBI Taxonomy" id="2100421"/>
    <lineage>
        <taxon>Viruses</taxon>
        <taxon>Duplodnaviria</taxon>
        <taxon>Heunggongvirae</taxon>
        <taxon>Uroviricota</taxon>
        <taxon>Caudoviricetes</taxon>
        <taxon>Peduoviridae</taxon>
        <taxon>Maltschvirus</taxon>
        <taxon>Maltschvirus maltsch</taxon>
    </lineage>
</organism>
<evidence type="ECO:0000313" key="2">
    <source>
        <dbReference type="EMBL" id="CAB4120775.1"/>
    </source>
</evidence>
<name>A0A6J5KGZ1_9CAUD</name>
<reference evidence="2" key="1">
    <citation type="submission" date="2020-04" db="EMBL/GenBank/DDBJ databases">
        <authorList>
            <person name="Chiriac C."/>
            <person name="Salcher M."/>
            <person name="Ghai R."/>
            <person name="Kavagutti S V."/>
        </authorList>
    </citation>
    <scope>NUCLEOTIDE SEQUENCE</scope>
</reference>
<proteinExistence type="predicted"/>
<gene>
    <name evidence="2" type="ORF">UFOVP5_12</name>
</gene>
<dbReference type="InterPro" id="IPR058159">
    <property type="entry name" value="Phage_holin_10"/>
</dbReference>
<keyword evidence="1" id="KW-0812">Transmembrane</keyword>
<protein>
    <recommendedName>
        <fullName evidence="3">Holin</fullName>
    </recommendedName>
</protein>